<keyword evidence="1" id="KW-1133">Transmembrane helix</keyword>
<dbReference type="Proteomes" id="UP001244295">
    <property type="component" value="Unassembled WGS sequence"/>
</dbReference>
<organism evidence="2 3">
    <name type="scientific">Variovorax boronicumulans</name>
    <dbReference type="NCBI Taxonomy" id="436515"/>
    <lineage>
        <taxon>Bacteria</taxon>
        <taxon>Pseudomonadati</taxon>
        <taxon>Pseudomonadota</taxon>
        <taxon>Betaproteobacteria</taxon>
        <taxon>Burkholderiales</taxon>
        <taxon>Comamonadaceae</taxon>
        <taxon>Variovorax</taxon>
    </lineage>
</organism>
<comment type="caution">
    <text evidence="2">The sequence shown here is derived from an EMBL/GenBank/DDBJ whole genome shotgun (WGS) entry which is preliminary data.</text>
</comment>
<dbReference type="RefSeq" id="WP_307636450.1">
    <property type="nucleotide sequence ID" value="NZ_JAUSRR010000003.1"/>
</dbReference>
<accession>A0AAW8DTJ7</accession>
<dbReference type="AlphaFoldDB" id="A0AAW8DTJ7"/>
<keyword evidence="1" id="KW-0472">Membrane</keyword>
<sequence>MDGLAAWISRITWPIVSRVFAALGFGTVTYAGANTALAGALNAVRASFSGMTADLLNLLLLSGFFDAMSIMSGGLTSALAWMVLKRFALQTTGQTS</sequence>
<feature type="transmembrane region" description="Helical" evidence="1">
    <location>
        <begin position="56"/>
        <end position="84"/>
    </location>
</feature>
<proteinExistence type="predicted"/>
<dbReference type="Pfam" id="PF10734">
    <property type="entry name" value="DUF2523"/>
    <property type="match status" value="1"/>
</dbReference>
<reference evidence="2" key="1">
    <citation type="submission" date="2023-07" db="EMBL/GenBank/DDBJ databases">
        <title>Sorghum-associated microbial communities from plants grown in Nebraska, USA.</title>
        <authorList>
            <person name="Schachtman D."/>
        </authorList>
    </citation>
    <scope>NUCLEOTIDE SEQUENCE</scope>
    <source>
        <strain evidence="2">DS2795</strain>
    </source>
</reference>
<dbReference type="InterPro" id="IPR019670">
    <property type="entry name" value="DUF2523"/>
</dbReference>
<name>A0AAW8DTJ7_9BURK</name>
<feature type="transmembrane region" description="Helical" evidence="1">
    <location>
        <begin position="20"/>
        <end position="44"/>
    </location>
</feature>
<keyword evidence="1" id="KW-0812">Transmembrane</keyword>
<gene>
    <name evidence="2" type="ORF">J2W25_001909</name>
</gene>
<evidence type="ECO:0008006" key="4">
    <source>
        <dbReference type="Google" id="ProtNLM"/>
    </source>
</evidence>
<evidence type="ECO:0000313" key="2">
    <source>
        <dbReference type="EMBL" id="MDP9922888.1"/>
    </source>
</evidence>
<protein>
    <recommendedName>
        <fullName evidence="4">DUF2523 domain-containing protein</fullName>
    </recommendedName>
</protein>
<dbReference type="EMBL" id="JAUSRR010000003">
    <property type="protein sequence ID" value="MDP9922888.1"/>
    <property type="molecule type" value="Genomic_DNA"/>
</dbReference>
<evidence type="ECO:0000313" key="3">
    <source>
        <dbReference type="Proteomes" id="UP001244295"/>
    </source>
</evidence>
<evidence type="ECO:0000256" key="1">
    <source>
        <dbReference type="SAM" id="Phobius"/>
    </source>
</evidence>